<dbReference type="EMBL" id="GL385398">
    <property type="protein sequence ID" value="EJT75043.1"/>
    <property type="molecule type" value="Genomic_DNA"/>
</dbReference>
<dbReference type="RefSeq" id="XP_009224987.1">
    <property type="nucleotide sequence ID" value="XM_009226723.1"/>
</dbReference>
<keyword evidence="1" id="KW-0560">Oxidoreductase</keyword>
<protein>
    <recommendedName>
        <fullName evidence="3">NAD-dependent epimerase/dehydratase domain-containing protein</fullName>
    </recommendedName>
</protein>
<dbReference type="PANTHER" id="PTHR10366">
    <property type="entry name" value="NAD DEPENDENT EPIMERASE/DEHYDRATASE"/>
    <property type="match status" value="1"/>
</dbReference>
<comment type="similarity">
    <text evidence="2">Belongs to the NAD(P)-dependent epimerase/dehydratase family. Dihydroflavonol-4-reductase subfamily.</text>
</comment>
<reference evidence="4" key="2">
    <citation type="submission" date="2010-07" db="EMBL/GenBank/DDBJ databases">
        <authorList>
            <consortium name="The Broad Institute Genome Sequencing Platform"/>
            <consortium name="Broad Institute Genome Sequencing Center for Infectious Disease"/>
            <person name="Ma L.-J."/>
            <person name="Dead R."/>
            <person name="Young S."/>
            <person name="Zeng Q."/>
            <person name="Koehrsen M."/>
            <person name="Alvarado L."/>
            <person name="Berlin A."/>
            <person name="Chapman S.B."/>
            <person name="Chen Z."/>
            <person name="Freedman E."/>
            <person name="Gellesch M."/>
            <person name="Goldberg J."/>
            <person name="Griggs A."/>
            <person name="Gujja S."/>
            <person name="Heilman E.R."/>
            <person name="Heiman D."/>
            <person name="Hepburn T."/>
            <person name="Howarth C."/>
            <person name="Jen D."/>
            <person name="Larson L."/>
            <person name="Mehta T."/>
            <person name="Neiman D."/>
            <person name="Pearson M."/>
            <person name="Roberts A."/>
            <person name="Saif S."/>
            <person name="Shea T."/>
            <person name="Shenoy N."/>
            <person name="Sisk P."/>
            <person name="Stolte C."/>
            <person name="Sykes S."/>
            <person name="Walk T."/>
            <person name="White J."/>
            <person name="Yandava C."/>
            <person name="Haas B."/>
            <person name="Nusbaum C."/>
            <person name="Birren B."/>
        </authorList>
    </citation>
    <scope>NUCLEOTIDE SEQUENCE</scope>
    <source>
        <strain evidence="4">R3-111a-1</strain>
    </source>
</reference>
<accession>J3P5U1</accession>
<dbReference type="Pfam" id="PF01370">
    <property type="entry name" value="Epimerase"/>
    <property type="match status" value="1"/>
</dbReference>
<dbReference type="OrthoDB" id="2735536at2759"/>
<feature type="domain" description="NAD-dependent epimerase/dehydratase" evidence="3">
    <location>
        <begin position="5"/>
        <end position="257"/>
    </location>
</feature>
<reference evidence="5" key="5">
    <citation type="submission" date="2018-04" db="UniProtKB">
        <authorList>
            <consortium name="EnsemblFungi"/>
        </authorList>
    </citation>
    <scope>IDENTIFICATION</scope>
    <source>
        <strain evidence="5">R3-111a-1</strain>
    </source>
</reference>
<dbReference type="VEuPathDB" id="FungiDB:GGTG_08881"/>
<dbReference type="AlphaFoldDB" id="J3P5U1"/>
<name>J3P5U1_GAET3</name>
<dbReference type="PANTHER" id="PTHR10366:SF564">
    <property type="entry name" value="STEROL-4-ALPHA-CARBOXYLATE 3-DEHYDROGENASE, DECARBOXYLATING"/>
    <property type="match status" value="1"/>
</dbReference>
<proteinExistence type="inferred from homology"/>
<dbReference type="GeneID" id="20349339"/>
<dbReference type="InterPro" id="IPR001509">
    <property type="entry name" value="Epimerase_deHydtase"/>
</dbReference>
<evidence type="ECO:0000256" key="2">
    <source>
        <dbReference type="ARBA" id="ARBA00023445"/>
    </source>
</evidence>
<keyword evidence="6" id="KW-1185">Reference proteome</keyword>
<evidence type="ECO:0000259" key="3">
    <source>
        <dbReference type="Pfam" id="PF01370"/>
    </source>
</evidence>
<reference evidence="6" key="1">
    <citation type="submission" date="2010-07" db="EMBL/GenBank/DDBJ databases">
        <title>The genome sequence of Gaeumannomyces graminis var. tritici strain R3-111a-1.</title>
        <authorList>
            <consortium name="The Broad Institute Genome Sequencing Platform"/>
            <person name="Ma L.-J."/>
            <person name="Dead R."/>
            <person name="Young S."/>
            <person name="Zeng Q."/>
            <person name="Koehrsen M."/>
            <person name="Alvarado L."/>
            <person name="Berlin A."/>
            <person name="Chapman S.B."/>
            <person name="Chen Z."/>
            <person name="Freedman E."/>
            <person name="Gellesch M."/>
            <person name="Goldberg J."/>
            <person name="Griggs A."/>
            <person name="Gujja S."/>
            <person name="Heilman E.R."/>
            <person name="Heiman D."/>
            <person name="Hepburn T."/>
            <person name="Howarth C."/>
            <person name="Jen D."/>
            <person name="Larson L."/>
            <person name="Mehta T."/>
            <person name="Neiman D."/>
            <person name="Pearson M."/>
            <person name="Roberts A."/>
            <person name="Saif S."/>
            <person name="Shea T."/>
            <person name="Shenoy N."/>
            <person name="Sisk P."/>
            <person name="Stolte C."/>
            <person name="Sykes S."/>
            <person name="Walk T."/>
            <person name="White J."/>
            <person name="Yandava C."/>
            <person name="Haas B."/>
            <person name="Nusbaum C."/>
            <person name="Birren B."/>
        </authorList>
    </citation>
    <scope>NUCLEOTIDE SEQUENCE [LARGE SCALE GENOMIC DNA]</scope>
    <source>
        <strain evidence="6">R3-111a-1</strain>
    </source>
</reference>
<dbReference type="SUPFAM" id="SSF51735">
    <property type="entry name" value="NAD(P)-binding Rossmann-fold domains"/>
    <property type="match status" value="1"/>
</dbReference>
<reference evidence="5" key="4">
    <citation type="journal article" date="2015" name="G3 (Bethesda)">
        <title>Genome sequences of three phytopathogenic species of the Magnaporthaceae family of fungi.</title>
        <authorList>
            <person name="Okagaki L.H."/>
            <person name="Nunes C.C."/>
            <person name="Sailsbery J."/>
            <person name="Clay B."/>
            <person name="Brown D."/>
            <person name="John T."/>
            <person name="Oh Y."/>
            <person name="Young N."/>
            <person name="Fitzgerald M."/>
            <person name="Haas B.J."/>
            <person name="Zeng Q."/>
            <person name="Young S."/>
            <person name="Adiconis X."/>
            <person name="Fan L."/>
            <person name="Levin J.Z."/>
            <person name="Mitchell T.K."/>
            <person name="Okubara P.A."/>
            <person name="Farman M.L."/>
            <person name="Kohn L.M."/>
            <person name="Birren B."/>
            <person name="Ma L.-J."/>
            <person name="Dean R.A."/>
        </authorList>
    </citation>
    <scope>NUCLEOTIDE SEQUENCE</scope>
    <source>
        <strain evidence="5">R3-111a-1</strain>
    </source>
</reference>
<dbReference type="STRING" id="644352.J3P5U1"/>
<dbReference type="eggNOG" id="KOG1502">
    <property type="taxonomic scope" value="Eukaryota"/>
</dbReference>
<reference evidence="4" key="3">
    <citation type="submission" date="2010-09" db="EMBL/GenBank/DDBJ databases">
        <title>Annotation of Gaeumannomyces graminis var. tritici R3-111a-1.</title>
        <authorList>
            <consortium name="The Broad Institute Genome Sequencing Platform"/>
            <person name="Ma L.-J."/>
            <person name="Dead R."/>
            <person name="Young S.K."/>
            <person name="Zeng Q."/>
            <person name="Gargeya S."/>
            <person name="Fitzgerald M."/>
            <person name="Haas B."/>
            <person name="Abouelleil A."/>
            <person name="Alvarado L."/>
            <person name="Arachchi H.M."/>
            <person name="Berlin A."/>
            <person name="Brown A."/>
            <person name="Chapman S.B."/>
            <person name="Chen Z."/>
            <person name="Dunbar C."/>
            <person name="Freedman E."/>
            <person name="Gearin G."/>
            <person name="Gellesch M."/>
            <person name="Goldberg J."/>
            <person name="Griggs A."/>
            <person name="Gujja S."/>
            <person name="Heiman D."/>
            <person name="Howarth C."/>
            <person name="Larson L."/>
            <person name="Lui A."/>
            <person name="MacDonald P.J.P."/>
            <person name="Mehta T."/>
            <person name="Montmayeur A."/>
            <person name="Murphy C."/>
            <person name="Neiman D."/>
            <person name="Pearson M."/>
            <person name="Priest M."/>
            <person name="Roberts A."/>
            <person name="Saif S."/>
            <person name="Shea T."/>
            <person name="Shenoy N."/>
            <person name="Sisk P."/>
            <person name="Stolte C."/>
            <person name="Sykes S."/>
            <person name="Yandava C."/>
            <person name="Wortman J."/>
            <person name="Nusbaum C."/>
            <person name="Birren B."/>
        </authorList>
    </citation>
    <scope>NUCLEOTIDE SEQUENCE</scope>
    <source>
        <strain evidence="4">R3-111a-1</strain>
    </source>
</reference>
<dbReference type="HOGENOM" id="CLU_007383_9_2_1"/>
<dbReference type="Proteomes" id="UP000006039">
    <property type="component" value="Unassembled WGS sequence"/>
</dbReference>
<organism evidence="4">
    <name type="scientific">Gaeumannomyces tritici (strain R3-111a-1)</name>
    <name type="common">Wheat and barley take-all root rot fungus</name>
    <name type="synonym">Gaeumannomyces graminis var. tritici</name>
    <dbReference type="NCBI Taxonomy" id="644352"/>
    <lineage>
        <taxon>Eukaryota</taxon>
        <taxon>Fungi</taxon>
        <taxon>Dikarya</taxon>
        <taxon>Ascomycota</taxon>
        <taxon>Pezizomycotina</taxon>
        <taxon>Sordariomycetes</taxon>
        <taxon>Sordariomycetidae</taxon>
        <taxon>Magnaporthales</taxon>
        <taxon>Magnaporthaceae</taxon>
        <taxon>Gaeumannomyces</taxon>
    </lineage>
</organism>
<evidence type="ECO:0000256" key="1">
    <source>
        <dbReference type="ARBA" id="ARBA00023002"/>
    </source>
</evidence>
<gene>
    <name evidence="5" type="primary">20349339</name>
    <name evidence="4" type="ORF">GGTG_08881</name>
</gene>
<evidence type="ECO:0000313" key="5">
    <source>
        <dbReference type="EnsemblFungi" id="EJT75043"/>
    </source>
</evidence>
<dbReference type="InterPro" id="IPR036291">
    <property type="entry name" value="NAD(P)-bd_dom_sf"/>
</dbReference>
<dbReference type="GO" id="GO:0016616">
    <property type="term" value="F:oxidoreductase activity, acting on the CH-OH group of donors, NAD or NADP as acceptor"/>
    <property type="evidence" value="ECO:0007669"/>
    <property type="project" value="TreeGrafter"/>
</dbReference>
<sequence length="334" mass="35613">MTKTILLTGASGYVGGHIIREALARGYSVRAVVRTEASGTKTKAQFADAGLSYVVIPDISTADAYEGKLDGVTAIIHTASPFVLAPKDNVKDLLDPAVKGAVAVLEAAGRFGTSALKRVVFTSSFAAVGNFGAPDYQPGRVFTEADWNPATWDEAAATTNGSFAYCASKAFAERAMWDWMKEHPSVAFDLVSLNPAWIFGPYVTDPAGIEQLGESSKAVYAVLGSDKVQDPDFCGCADVRDVADAHLAALETPAAGGRRFILSHAFNWQRAADASREAVPELRGRIPEGTPGSWPETYTVDGGRAVEVLGIRYRPLTETFGDAYRQLVRVEGLS</sequence>
<dbReference type="Gene3D" id="3.40.50.720">
    <property type="entry name" value="NAD(P)-binding Rossmann-like Domain"/>
    <property type="match status" value="1"/>
</dbReference>
<evidence type="ECO:0000313" key="4">
    <source>
        <dbReference type="EMBL" id="EJT75043.1"/>
    </source>
</evidence>
<dbReference type="EnsemblFungi" id="EJT75043">
    <property type="protein sequence ID" value="EJT75043"/>
    <property type="gene ID" value="GGTG_08881"/>
</dbReference>
<dbReference type="InterPro" id="IPR050425">
    <property type="entry name" value="NAD(P)_dehydrat-like"/>
</dbReference>
<evidence type="ECO:0000313" key="6">
    <source>
        <dbReference type="Proteomes" id="UP000006039"/>
    </source>
</evidence>